<keyword evidence="2" id="KW-1185">Reference proteome</keyword>
<name>A0ABN0RIE5_9LIST</name>
<dbReference type="Proteomes" id="UP000019249">
    <property type="component" value="Unassembled WGS sequence"/>
</dbReference>
<sequence length="60" mass="6689">MGDENLVQIRTKLLQDTKISIIFVHFQDFGAPAYLNSTITTKEALSMEEEIGYAAGLLLE</sequence>
<reference evidence="1 2" key="1">
    <citation type="journal article" date="2014" name="Int. J. Syst. Evol. Microbiol.">
        <title>Listeria floridensis sp. nov., Listeria aquatica sp. nov., Listeria cornellensis sp. nov., Listeria riparia sp. nov. and Listeria grandensis sp. nov., from agricultural and natural environments.</title>
        <authorList>
            <person name="den Bakker H.C."/>
            <person name="Warchocki S."/>
            <person name="Wright E.M."/>
            <person name="Allred A.F."/>
            <person name="Ahlstrom C."/>
            <person name="Manuel C.S."/>
            <person name="Stasiewicz M.J."/>
            <person name="Burrell A."/>
            <person name="Roof S."/>
            <person name="Strawn L."/>
            <person name="Fortes E.D."/>
            <person name="Nightingale K.K."/>
            <person name="Kephart D."/>
            <person name="Wiedmann M."/>
        </authorList>
    </citation>
    <scope>NUCLEOTIDE SEQUENCE [LARGE SCALE GENOMIC DNA]</scope>
    <source>
        <strain evidence="1 2">FSL S10-1187</strain>
    </source>
</reference>
<proteinExistence type="predicted"/>
<organism evidence="1 2">
    <name type="scientific">Listeria floridensis FSL S10-1187</name>
    <dbReference type="NCBI Taxonomy" id="1265817"/>
    <lineage>
        <taxon>Bacteria</taxon>
        <taxon>Bacillati</taxon>
        <taxon>Bacillota</taxon>
        <taxon>Bacilli</taxon>
        <taxon>Bacillales</taxon>
        <taxon>Listeriaceae</taxon>
        <taxon>Listeria</taxon>
    </lineage>
</organism>
<evidence type="ECO:0000313" key="1">
    <source>
        <dbReference type="EMBL" id="EUJ33727.1"/>
    </source>
</evidence>
<comment type="caution">
    <text evidence="1">The sequence shown here is derived from an EMBL/GenBank/DDBJ whole genome shotgun (WGS) entry which is preliminary data.</text>
</comment>
<evidence type="ECO:0000313" key="2">
    <source>
        <dbReference type="Proteomes" id="UP000019249"/>
    </source>
</evidence>
<dbReference type="EMBL" id="AODF01000001">
    <property type="protein sequence ID" value="EUJ33727.1"/>
    <property type="molecule type" value="Genomic_DNA"/>
</dbReference>
<gene>
    <name evidence="1" type="ORF">MFLO_00745</name>
</gene>
<protein>
    <submittedName>
        <fullName evidence="1">Uncharacterized protein</fullName>
    </submittedName>
</protein>
<accession>A0ABN0RIE5</accession>